<proteinExistence type="predicted"/>
<gene>
    <name evidence="2" type="ORF">BQ4739_LOCUS15438</name>
</gene>
<dbReference type="STRING" id="3088.A0A383WD22"/>
<dbReference type="EMBL" id="FNXT01001225">
    <property type="protein sequence ID" value="SZX75133.1"/>
    <property type="molecule type" value="Genomic_DNA"/>
</dbReference>
<sequence length="424" mass="43794">MLLSRAASKPPCQQKSLYHNIRPANCNRALLKVLAMASHASAAGSKRVVICGGGIMGAATAYYLSQLGVAATVVEREAVAAAASGKAGGFLALDWNDGSPVGPLARHSYALHAQLADVFGAEAIGYRQLDTIQVVGQAAPSRAQSRSRGSRSTQLPDWLDGSITACSRLGSKATTAQVHPTKLTHALVSAAEAAAGSKLVIATVTGISRDSSGNVTAVKVQQQQQQAVAEEELPADAVVLAMGPWTDVARAWLPASPATTGQKYHSVVLRPKEPVSDTAIFTSFRTADGRSVEPELYPRPDGTVYACGEPQDMAVPSQGPCGVTVDATRCEFIKGVAGSLASSLSDAAVEAEQACYLPMSSDGLPVIGRLPGVQGVYVATGHSCWGILNGPATGQAVAELIVHGSCKSLDISAFDPLRVCGVRP</sequence>
<organism evidence="2 3">
    <name type="scientific">Tetradesmus obliquus</name>
    <name type="common">Green alga</name>
    <name type="synonym">Acutodesmus obliquus</name>
    <dbReference type="NCBI Taxonomy" id="3088"/>
    <lineage>
        <taxon>Eukaryota</taxon>
        <taxon>Viridiplantae</taxon>
        <taxon>Chlorophyta</taxon>
        <taxon>core chlorophytes</taxon>
        <taxon>Chlorophyceae</taxon>
        <taxon>CS clade</taxon>
        <taxon>Sphaeropleales</taxon>
        <taxon>Scenedesmaceae</taxon>
        <taxon>Tetradesmus</taxon>
    </lineage>
</organism>
<dbReference type="Gene3D" id="3.30.9.10">
    <property type="entry name" value="D-Amino Acid Oxidase, subunit A, domain 2"/>
    <property type="match status" value="1"/>
</dbReference>
<dbReference type="PANTHER" id="PTHR13847">
    <property type="entry name" value="SARCOSINE DEHYDROGENASE-RELATED"/>
    <property type="match status" value="1"/>
</dbReference>
<dbReference type="Proteomes" id="UP000256970">
    <property type="component" value="Unassembled WGS sequence"/>
</dbReference>
<dbReference type="PANTHER" id="PTHR13847:SF150">
    <property type="entry name" value="OXIDOREDUCTASE TDA3-RELATED"/>
    <property type="match status" value="1"/>
</dbReference>
<dbReference type="InterPro" id="IPR036188">
    <property type="entry name" value="FAD/NAD-bd_sf"/>
</dbReference>
<dbReference type="GO" id="GO:0005737">
    <property type="term" value="C:cytoplasm"/>
    <property type="evidence" value="ECO:0007669"/>
    <property type="project" value="TreeGrafter"/>
</dbReference>
<feature type="domain" description="FAD dependent oxidoreductase" evidence="1">
    <location>
        <begin position="47"/>
        <end position="400"/>
    </location>
</feature>
<evidence type="ECO:0000259" key="1">
    <source>
        <dbReference type="Pfam" id="PF01266"/>
    </source>
</evidence>
<dbReference type="InterPro" id="IPR006076">
    <property type="entry name" value="FAD-dep_OxRdtase"/>
</dbReference>
<dbReference type="Pfam" id="PF01266">
    <property type="entry name" value="DAO"/>
    <property type="match status" value="1"/>
</dbReference>
<evidence type="ECO:0000313" key="3">
    <source>
        <dbReference type="Proteomes" id="UP000256970"/>
    </source>
</evidence>
<accession>A0A383WD22</accession>
<dbReference type="Gene3D" id="3.50.50.60">
    <property type="entry name" value="FAD/NAD(P)-binding domain"/>
    <property type="match status" value="1"/>
</dbReference>
<dbReference type="AlphaFoldDB" id="A0A383WD22"/>
<dbReference type="SUPFAM" id="SSF51905">
    <property type="entry name" value="FAD/NAD(P)-binding domain"/>
    <property type="match status" value="1"/>
</dbReference>
<name>A0A383WD22_TETOB</name>
<protein>
    <recommendedName>
        <fullName evidence="1">FAD dependent oxidoreductase domain-containing protein</fullName>
    </recommendedName>
</protein>
<keyword evidence="3" id="KW-1185">Reference proteome</keyword>
<evidence type="ECO:0000313" key="2">
    <source>
        <dbReference type="EMBL" id="SZX75133.1"/>
    </source>
</evidence>
<reference evidence="2 3" key="1">
    <citation type="submission" date="2016-10" db="EMBL/GenBank/DDBJ databases">
        <authorList>
            <person name="Cai Z."/>
        </authorList>
    </citation>
    <scope>NUCLEOTIDE SEQUENCE [LARGE SCALE GENOMIC DNA]</scope>
</reference>